<evidence type="ECO:0000313" key="2">
    <source>
        <dbReference type="Proteomes" id="UP000499080"/>
    </source>
</evidence>
<dbReference type="EMBL" id="BGPR01194606">
    <property type="protein sequence ID" value="GBN00910.1"/>
    <property type="molecule type" value="Genomic_DNA"/>
</dbReference>
<dbReference type="AlphaFoldDB" id="A0A4Y2KG67"/>
<dbReference type="InterPro" id="IPR036397">
    <property type="entry name" value="RNaseH_sf"/>
</dbReference>
<comment type="caution">
    <text evidence="1">The sequence shown here is derived from an EMBL/GenBank/DDBJ whole genome shotgun (WGS) entry which is preliminary data.</text>
</comment>
<protein>
    <submittedName>
        <fullName evidence="1">Uncharacterized protein</fullName>
    </submittedName>
</protein>
<dbReference type="PANTHER" id="PTHR47326">
    <property type="entry name" value="TRANSPOSABLE ELEMENT TC3 TRANSPOSASE-LIKE PROTEIN"/>
    <property type="match status" value="1"/>
</dbReference>
<sequence length="100" mass="11737">MHFENDRTISLLFPTNWPPRSPDRNPCDFWLSSYVKDAVFSVPIANLAELKTRISQHIKNISKDKPRCVVEHDICRFEFVEENSGEYIEQFLPNDLEVIV</sequence>
<proteinExistence type="predicted"/>
<reference evidence="1 2" key="1">
    <citation type="journal article" date="2019" name="Sci. Rep.">
        <title>Orb-weaving spider Araneus ventricosus genome elucidates the spidroin gene catalogue.</title>
        <authorList>
            <person name="Kono N."/>
            <person name="Nakamura H."/>
            <person name="Ohtoshi R."/>
            <person name="Moran D.A.P."/>
            <person name="Shinohara A."/>
            <person name="Yoshida Y."/>
            <person name="Fujiwara M."/>
            <person name="Mori M."/>
            <person name="Tomita M."/>
            <person name="Arakawa K."/>
        </authorList>
    </citation>
    <scope>NUCLEOTIDE SEQUENCE [LARGE SCALE GENOMIC DNA]</scope>
</reference>
<gene>
    <name evidence="1" type="ORF">AVEN_130126_1</name>
</gene>
<name>A0A4Y2KG67_ARAVE</name>
<dbReference type="GO" id="GO:0003676">
    <property type="term" value="F:nucleic acid binding"/>
    <property type="evidence" value="ECO:0007669"/>
    <property type="project" value="InterPro"/>
</dbReference>
<organism evidence="1 2">
    <name type="scientific">Araneus ventricosus</name>
    <name type="common">Orbweaver spider</name>
    <name type="synonym">Epeira ventricosa</name>
    <dbReference type="NCBI Taxonomy" id="182803"/>
    <lineage>
        <taxon>Eukaryota</taxon>
        <taxon>Metazoa</taxon>
        <taxon>Ecdysozoa</taxon>
        <taxon>Arthropoda</taxon>
        <taxon>Chelicerata</taxon>
        <taxon>Arachnida</taxon>
        <taxon>Araneae</taxon>
        <taxon>Araneomorphae</taxon>
        <taxon>Entelegynae</taxon>
        <taxon>Araneoidea</taxon>
        <taxon>Araneidae</taxon>
        <taxon>Araneus</taxon>
    </lineage>
</organism>
<accession>A0A4Y2KG67</accession>
<evidence type="ECO:0000313" key="1">
    <source>
        <dbReference type="EMBL" id="GBN00910.1"/>
    </source>
</evidence>
<dbReference type="Proteomes" id="UP000499080">
    <property type="component" value="Unassembled WGS sequence"/>
</dbReference>
<dbReference type="PANTHER" id="PTHR47326:SF1">
    <property type="entry name" value="HTH PSQ-TYPE DOMAIN-CONTAINING PROTEIN"/>
    <property type="match status" value="1"/>
</dbReference>
<dbReference type="OrthoDB" id="7902957at2759"/>
<keyword evidence="2" id="KW-1185">Reference proteome</keyword>
<dbReference type="Gene3D" id="3.30.420.10">
    <property type="entry name" value="Ribonuclease H-like superfamily/Ribonuclease H"/>
    <property type="match status" value="1"/>
</dbReference>